<proteinExistence type="predicted"/>
<name>A0ABM4CGX4_HYDVU</name>
<protein>
    <submittedName>
        <fullName evidence="3">Uncharacterized protein PF13_0277 isoform X2</fullName>
    </submittedName>
</protein>
<dbReference type="CDD" id="cd21433">
    <property type="entry name" value="SARAH_Sav"/>
    <property type="match status" value="1"/>
</dbReference>
<dbReference type="InterPro" id="IPR011524">
    <property type="entry name" value="SARAH_dom"/>
</dbReference>
<dbReference type="RefSeq" id="XP_065660973.1">
    <property type="nucleotide sequence ID" value="XM_065804901.1"/>
</dbReference>
<evidence type="ECO:0000259" key="1">
    <source>
        <dbReference type="PROSITE" id="PS50951"/>
    </source>
</evidence>
<gene>
    <name evidence="3" type="primary">LOC101240885</name>
</gene>
<keyword evidence="2" id="KW-1185">Reference proteome</keyword>
<dbReference type="InterPro" id="IPR030030">
    <property type="entry name" value="Sav"/>
</dbReference>
<dbReference type="PANTHER" id="PTHR47522:SF2">
    <property type="entry name" value="PROTEIN SALVADOR HOMOLOG 1"/>
    <property type="match status" value="1"/>
</dbReference>
<feature type="domain" description="SARAH" evidence="1">
    <location>
        <begin position="413"/>
        <end position="460"/>
    </location>
</feature>
<evidence type="ECO:0000313" key="2">
    <source>
        <dbReference type="Proteomes" id="UP001652625"/>
    </source>
</evidence>
<dbReference type="PANTHER" id="PTHR47522">
    <property type="entry name" value="SALVADOR FAMILY WW DOMAIN-CONTAINING PROTEIN 1"/>
    <property type="match status" value="1"/>
</dbReference>
<evidence type="ECO:0000313" key="3">
    <source>
        <dbReference type="RefSeq" id="XP_065660973.1"/>
    </source>
</evidence>
<sequence>MFKKKDIIKTINSDIPARFVKKDGVAEDNMVGAIQTPTRKQKTPIPFRKLNFPPNDIPILRYPKDNKIPSAEISESYISSNCHNVVHQKNIRQRFSPSFLLLRKKKHPLVNNCDLNGIIKEEDMTEIVCYKDVAEHESTKSITMSQLDDTNLHVMDLEACEREYKARMEYIMKNYRHPPPYQSKKQNKPKIPAADTPLISKLLKETQLKDNTSMNNYWQSNLTLDNDIPQVKKKLSVSDKLVKRTREQINLAHNNNNNNNNYFNNNINQVSYFNVVDNMQRFSKDRDTMSAVYGDQYNHNEATMRGCSSVPNLSIQYENSLESIMNAQRVQQPRAHLEPGELELLISHYRKSSLDILAPDTANNYFTPDSTKNYFTPYFKESPSYVPPSAYLNAEIPDWLQVYAKASPDLDKYLKWEMFRYPELDCWQTMLKRLYRKEVEQVVLWYEEYRIALQQEVERRSISFKKTHV</sequence>
<dbReference type="PROSITE" id="PS50951">
    <property type="entry name" value="SARAH"/>
    <property type="match status" value="1"/>
</dbReference>
<organism evidence="2 3">
    <name type="scientific">Hydra vulgaris</name>
    <name type="common">Hydra</name>
    <name type="synonym">Hydra attenuata</name>
    <dbReference type="NCBI Taxonomy" id="6087"/>
    <lineage>
        <taxon>Eukaryota</taxon>
        <taxon>Metazoa</taxon>
        <taxon>Cnidaria</taxon>
        <taxon>Hydrozoa</taxon>
        <taxon>Hydroidolina</taxon>
        <taxon>Anthoathecata</taxon>
        <taxon>Aplanulata</taxon>
        <taxon>Hydridae</taxon>
        <taxon>Hydra</taxon>
    </lineage>
</organism>
<reference evidence="3" key="1">
    <citation type="submission" date="2025-08" db="UniProtKB">
        <authorList>
            <consortium name="RefSeq"/>
        </authorList>
    </citation>
    <scope>IDENTIFICATION</scope>
</reference>
<accession>A0ABM4CGX4</accession>
<dbReference type="GeneID" id="101240885"/>
<dbReference type="Proteomes" id="UP001652625">
    <property type="component" value="Chromosome 09"/>
</dbReference>